<dbReference type="SUPFAM" id="SSF47413">
    <property type="entry name" value="lambda repressor-like DNA-binding domains"/>
    <property type="match status" value="1"/>
</dbReference>
<dbReference type="PROSITE" id="PS50932">
    <property type="entry name" value="HTH_LACI_2"/>
    <property type="match status" value="1"/>
</dbReference>
<dbReference type="PANTHER" id="PTHR30146">
    <property type="entry name" value="LACI-RELATED TRANSCRIPTIONAL REPRESSOR"/>
    <property type="match status" value="1"/>
</dbReference>
<keyword evidence="3" id="KW-0804">Transcription</keyword>
<evidence type="ECO:0000256" key="2">
    <source>
        <dbReference type="ARBA" id="ARBA00023125"/>
    </source>
</evidence>
<dbReference type="InterPro" id="IPR000843">
    <property type="entry name" value="HTH_LacI"/>
</dbReference>
<name>A0A7W3TRW7_9LACO</name>
<keyword evidence="6" id="KW-1185">Reference proteome</keyword>
<feature type="domain" description="HTH lacI-type" evidence="4">
    <location>
        <begin position="2"/>
        <end position="56"/>
    </location>
</feature>
<proteinExistence type="predicted"/>
<protein>
    <submittedName>
        <fullName evidence="5">LacI family DNA-binding transcriptional regulator</fullName>
    </submittedName>
</protein>
<evidence type="ECO:0000256" key="1">
    <source>
        <dbReference type="ARBA" id="ARBA00023015"/>
    </source>
</evidence>
<dbReference type="Gene3D" id="3.40.50.2300">
    <property type="match status" value="2"/>
</dbReference>
<accession>A0A7W3TRW7</accession>
<organism evidence="5 6">
    <name type="scientific">Limosilactobacillus albertensis</name>
    <dbReference type="NCBI Taxonomy" id="2759752"/>
    <lineage>
        <taxon>Bacteria</taxon>
        <taxon>Bacillati</taxon>
        <taxon>Bacillota</taxon>
        <taxon>Bacilli</taxon>
        <taxon>Lactobacillales</taxon>
        <taxon>Lactobacillaceae</taxon>
        <taxon>Limosilactobacillus</taxon>
    </lineage>
</organism>
<dbReference type="AlphaFoldDB" id="A0A7W3TRW7"/>
<dbReference type="InterPro" id="IPR028082">
    <property type="entry name" value="Peripla_BP_I"/>
</dbReference>
<dbReference type="Pfam" id="PF13377">
    <property type="entry name" value="Peripla_BP_3"/>
    <property type="match status" value="1"/>
</dbReference>
<dbReference type="GO" id="GO:0000976">
    <property type="term" value="F:transcription cis-regulatory region binding"/>
    <property type="evidence" value="ECO:0007669"/>
    <property type="project" value="TreeGrafter"/>
</dbReference>
<dbReference type="GO" id="GO:0003700">
    <property type="term" value="F:DNA-binding transcription factor activity"/>
    <property type="evidence" value="ECO:0007669"/>
    <property type="project" value="TreeGrafter"/>
</dbReference>
<evidence type="ECO:0000313" key="5">
    <source>
        <dbReference type="EMBL" id="MBB1069774.1"/>
    </source>
</evidence>
<dbReference type="InterPro" id="IPR046335">
    <property type="entry name" value="LacI/GalR-like_sensor"/>
</dbReference>
<keyword evidence="2 5" id="KW-0238">DNA-binding</keyword>
<sequence length="337" mass="38180">MIGIRKIAQEAGVSPATVSRVLNNDPSFSVSNQTKKRIKEIVEKYHYQPHANKTVNRPKSLSVLVITTHSLENEAHDPYFIQVHDGIIQEASKEGIQVKGFIRFPNKDFQFADVKKYDGIIVAGVFTEEFYAELYQNNPRLILIDETRYFSKYDIIRNSYFEETQAILDHFLKNKITDIGFLGGNIQPMSLTGIAPDSYQDIRAKAYLMWMKAHQLTPNLVIKGWTPKDGFEGMNRLLKNHLQLVLIASDQLAVGAYRAIKQHGLTVPQDIHVISYNDSEIAAYMTPSLSSINPSSVAMGQLAVRRLVQRIINSDEVPVHINLPAKITWRESSKLIN</sequence>
<dbReference type="SUPFAM" id="SSF53822">
    <property type="entry name" value="Periplasmic binding protein-like I"/>
    <property type="match status" value="1"/>
</dbReference>
<dbReference type="PANTHER" id="PTHR30146:SF149">
    <property type="entry name" value="HTH-TYPE TRANSCRIPTIONAL REGULATOR EBGR"/>
    <property type="match status" value="1"/>
</dbReference>
<evidence type="ECO:0000259" key="4">
    <source>
        <dbReference type="PROSITE" id="PS50932"/>
    </source>
</evidence>
<gene>
    <name evidence="5" type="ORF">H5S40_06370</name>
</gene>
<dbReference type="Gene3D" id="1.10.260.40">
    <property type="entry name" value="lambda repressor-like DNA-binding domains"/>
    <property type="match status" value="1"/>
</dbReference>
<dbReference type="InterPro" id="IPR010982">
    <property type="entry name" value="Lambda_DNA-bd_dom_sf"/>
</dbReference>
<comment type="caution">
    <text evidence="5">The sequence shown here is derived from an EMBL/GenBank/DDBJ whole genome shotgun (WGS) entry which is preliminary data.</text>
</comment>
<keyword evidence="1" id="KW-0805">Transcription regulation</keyword>
<reference evidence="5 6" key="1">
    <citation type="submission" date="2020-07" db="EMBL/GenBank/DDBJ databases">
        <title>Description of Limosilactobacillus balticus sp. nov., Limosilactobacillus agrestis sp. nov., Limosilactobacillus albertensis sp. nov., Limosilactobacillus rudii sp. nov., Limosilactobacillus fastidiosus sp. nov., five novel Limosilactobacillus species isolated from the vertebrate gastrointestinal tract, and proposal of 6 subspecies of Limosilactobacillus reuteri adapted to the gastrointestinal tract of specific vertebrate hosts.</title>
        <authorList>
            <person name="Li F."/>
            <person name="Cheng C."/>
            <person name="Zheng J."/>
            <person name="Quevedo R.M."/>
            <person name="Li J."/>
            <person name="Roos S."/>
            <person name="Gaenzle M.G."/>
            <person name="Walter J."/>
        </authorList>
    </citation>
    <scope>NUCLEOTIDE SEQUENCE [LARGE SCALE GENOMIC DNA]</scope>
    <source>
        <strain evidence="5 6">RRLNB_1_1</strain>
    </source>
</reference>
<dbReference type="CDD" id="cd01544">
    <property type="entry name" value="PBP1_GalR"/>
    <property type="match status" value="1"/>
</dbReference>
<evidence type="ECO:0000313" key="6">
    <source>
        <dbReference type="Proteomes" id="UP000518316"/>
    </source>
</evidence>
<dbReference type="Proteomes" id="UP000518316">
    <property type="component" value="Unassembled WGS sequence"/>
</dbReference>
<evidence type="ECO:0000256" key="3">
    <source>
        <dbReference type="ARBA" id="ARBA00023163"/>
    </source>
</evidence>
<dbReference type="Pfam" id="PF00356">
    <property type="entry name" value="LacI"/>
    <property type="match status" value="1"/>
</dbReference>
<dbReference type="SMART" id="SM00354">
    <property type="entry name" value="HTH_LACI"/>
    <property type="match status" value="1"/>
</dbReference>
<dbReference type="EMBL" id="JACIVC010000060">
    <property type="protein sequence ID" value="MBB1069774.1"/>
    <property type="molecule type" value="Genomic_DNA"/>
</dbReference>
<dbReference type="RefSeq" id="WP_182598326.1">
    <property type="nucleotide sequence ID" value="NZ_JACIVC010000060.1"/>
</dbReference>
<dbReference type="CDD" id="cd01392">
    <property type="entry name" value="HTH_LacI"/>
    <property type="match status" value="1"/>
</dbReference>